<evidence type="ECO:0000313" key="2">
    <source>
        <dbReference type="Proteomes" id="UP000281474"/>
    </source>
</evidence>
<reference evidence="1 2" key="1">
    <citation type="submission" date="2018-09" db="EMBL/GenBank/DDBJ databases">
        <title>Phylogeny of the Shewanellaceae, and recommendation for two new genera, Pseudoshewanella and Parashewanella.</title>
        <authorList>
            <person name="Wang G."/>
        </authorList>
    </citation>
    <scope>NUCLEOTIDE SEQUENCE [LARGE SCALE GENOMIC DNA]</scope>
    <source>
        <strain evidence="1 2">C51</strain>
    </source>
</reference>
<gene>
    <name evidence="1" type="ORF">D5018_19160</name>
</gene>
<name>A0A3L8PU17_9GAMM</name>
<organism evidence="1 2">
    <name type="scientific">Parashewanella curva</name>
    <dbReference type="NCBI Taxonomy" id="2338552"/>
    <lineage>
        <taxon>Bacteria</taxon>
        <taxon>Pseudomonadati</taxon>
        <taxon>Pseudomonadota</taxon>
        <taxon>Gammaproteobacteria</taxon>
        <taxon>Alteromonadales</taxon>
        <taxon>Shewanellaceae</taxon>
        <taxon>Parashewanella</taxon>
    </lineage>
</organism>
<feature type="non-terminal residue" evidence="1">
    <location>
        <position position="1"/>
    </location>
</feature>
<accession>A0A3L8PU17</accession>
<dbReference type="Proteomes" id="UP000281474">
    <property type="component" value="Unassembled WGS sequence"/>
</dbReference>
<protein>
    <submittedName>
        <fullName evidence="1">IS66 family transposase</fullName>
    </submittedName>
</protein>
<proteinExistence type="predicted"/>
<dbReference type="EMBL" id="QZEI01000099">
    <property type="protein sequence ID" value="RLV58093.1"/>
    <property type="molecule type" value="Genomic_DNA"/>
</dbReference>
<keyword evidence="2" id="KW-1185">Reference proteome</keyword>
<sequence length="56" mass="6268">MTKVHQKISGCFRSIEGAENFCAIRSYVSSCRKQNITASTALYLLFSGHLPDIFVQ</sequence>
<evidence type="ECO:0000313" key="1">
    <source>
        <dbReference type="EMBL" id="RLV58093.1"/>
    </source>
</evidence>
<dbReference type="AlphaFoldDB" id="A0A3L8PU17"/>
<comment type="caution">
    <text evidence="1">The sequence shown here is derived from an EMBL/GenBank/DDBJ whole genome shotgun (WGS) entry which is preliminary data.</text>
</comment>